<name>A0A0F9CAS1_9ZZZZ</name>
<organism evidence="1">
    <name type="scientific">marine sediment metagenome</name>
    <dbReference type="NCBI Taxonomy" id="412755"/>
    <lineage>
        <taxon>unclassified sequences</taxon>
        <taxon>metagenomes</taxon>
        <taxon>ecological metagenomes</taxon>
    </lineage>
</organism>
<gene>
    <name evidence="1" type="ORF">LCGC14_2689070</name>
</gene>
<dbReference type="AlphaFoldDB" id="A0A0F9CAS1"/>
<evidence type="ECO:0000313" key="1">
    <source>
        <dbReference type="EMBL" id="KKK93816.1"/>
    </source>
</evidence>
<reference evidence="1" key="1">
    <citation type="journal article" date="2015" name="Nature">
        <title>Complex archaea that bridge the gap between prokaryotes and eukaryotes.</title>
        <authorList>
            <person name="Spang A."/>
            <person name="Saw J.H."/>
            <person name="Jorgensen S.L."/>
            <person name="Zaremba-Niedzwiedzka K."/>
            <person name="Martijn J."/>
            <person name="Lind A.E."/>
            <person name="van Eijk R."/>
            <person name="Schleper C."/>
            <person name="Guy L."/>
            <person name="Ettema T.J."/>
        </authorList>
    </citation>
    <scope>NUCLEOTIDE SEQUENCE</scope>
</reference>
<accession>A0A0F9CAS1</accession>
<dbReference type="EMBL" id="LAZR01047613">
    <property type="protein sequence ID" value="KKK93816.1"/>
    <property type="molecule type" value="Genomic_DNA"/>
</dbReference>
<protein>
    <submittedName>
        <fullName evidence="1">Uncharacterized protein</fullName>
    </submittedName>
</protein>
<sequence length="84" mass="9699">METEYKLTKVLNHEIVVLDSKYGTQVWAISNLTKRHKDDNCGICSLKVGNRAYRPTTNKSNRMVRICIQCIDKLKKKDENAKSN</sequence>
<proteinExistence type="predicted"/>
<comment type="caution">
    <text evidence="1">The sequence shown here is derived from an EMBL/GenBank/DDBJ whole genome shotgun (WGS) entry which is preliminary data.</text>
</comment>